<keyword evidence="4" id="KW-0564">Palmitate</keyword>
<dbReference type="Pfam" id="PF05036">
    <property type="entry name" value="SPOR"/>
    <property type="match status" value="1"/>
</dbReference>
<dbReference type="InterPro" id="IPR034718">
    <property type="entry name" value="RlpA"/>
</dbReference>
<keyword evidence="4" id="KW-0472">Membrane</keyword>
<evidence type="ECO:0000259" key="7">
    <source>
        <dbReference type="PROSITE" id="PS51724"/>
    </source>
</evidence>
<organism evidence="8 9">
    <name type="scientific">Photobacterium aphoticum</name>
    <dbReference type="NCBI Taxonomy" id="754436"/>
    <lineage>
        <taxon>Bacteria</taxon>
        <taxon>Pseudomonadati</taxon>
        <taxon>Pseudomonadota</taxon>
        <taxon>Gammaproteobacteria</taxon>
        <taxon>Vibrionales</taxon>
        <taxon>Vibrionaceae</taxon>
        <taxon>Photobacterium</taxon>
    </lineage>
</organism>
<dbReference type="PATRIC" id="fig|754436.4.peg.3920"/>
<keyword evidence="9" id="KW-1185">Reference proteome</keyword>
<dbReference type="Gene3D" id="2.40.40.10">
    <property type="entry name" value="RlpA-like domain"/>
    <property type="match status" value="1"/>
</dbReference>
<dbReference type="Proteomes" id="UP000036426">
    <property type="component" value="Unassembled WGS sequence"/>
</dbReference>
<dbReference type="AlphaFoldDB" id="A0A0J1JCC0"/>
<dbReference type="PROSITE" id="PS51257">
    <property type="entry name" value="PROKAR_LIPOPROTEIN"/>
    <property type="match status" value="1"/>
</dbReference>
<feature type="domain" description="SPOR" evidence="7">
    <location>
        <begin position="183"/>
        <end position="261"/>
    </location>
</feature>
<dbReference type="PANTHER" id="PTHR34183:SF1">
    <property type="entry name" value="ENDOLYTIC PEPTIDOGLYCAN TRANSGLYCOSYLASE RLPA"/>
    <property type="match status" value="1"/>
</dbReference>
<dbReference type="OrthoDB" id="9779128at2"/>
<keyword evidence="4 8" id="KW-0449">Lipoprotein</keyword>
<dbReference type="Pfam" id="PF03330">
    <property type="entry name" value="DPBB_1"/>
    <property type="match status" value="1"/>
</dbReference>
<keyword evidence="3 4" id="KW-0961">Cell wall biogenesis/degradation</keyword>
<evidence type="ECO:0000256" key="6">
    <source>
        <dbReference type="SAM" id="SignalP"/>
    </source>
</evidence>
<gene>
    <name evidence="4" type="primary">rlpA</name>
    <name evidence="8" type="ORF">ABT58_18530</name>
</gene>
<dbReference type="EC" id="4.2.2.-" evidence="4"/>
<accession>A0A0J1JCC0</accession>
<dbReference type="PANTHER" id="PTHR34183">
    <property type="entry name" value="ENDOLYTIC PEPTIDOGLYCAN TRANSGLYCOSYLASE RLPA"/>
    <property type="match status" value="1"/>
</dbReference>
<evidence type="ECO:0000313" key="8">
    <source>
        <dbReference type="EMBL" id="KLU99231.1"/>
    </source>
</evidence>
<sequence>MRITPLFLVLLLAGCSSAPQTDDRYALADDVAPTTTPSLDHIEDAQPRYEPYSLAGNKDYTLRGQHYTIVRGNQAFVQTGDASWYGQKFHGHKTSNGEIYDMYSMTAAHKTLPLPSYVKVTNTRNGKTAIVRVNDRGPFHEGRIIDLSMAAATKLDVIKYGTAPVKIELIRVDKPANPDEWQSANPNEYFVQLAAVTNMEKAQQTAKTLEKEFNTPIDIKKADNAEIYRLRLGPYIDRDEAMAQRDKAKSARYPQAFIITSTRELEPKS</sequence>
<dbReference type="InterPro" id="IPR007730">
    <property type="entry name" value="SPOR-like_dom"/>
</dbReference>
<comment type="similarity">
    <text evidence="4 5">Belongs to the RlpA family.</text>
</comment>
<dbReference type="GO" id="GO:0005886">
    <property type="term" value="C:plasma membrane"/>
    <property type="evidence" value="ECO:0007669"/>
    <property type="project" value="UniProtKB-SubCell"/>
</dbReference>
<protein>
    <recommendedName>
        <fullName evidence="4">Endolytic peptidoglycan transglycosylase RlpA</fullName>
        <ecNumber evidence="4">4.2.2.-</ecNumber>
    </recommendedName>
</protein>
<dbReference type="GO" id="GO:0071555">
    <property type="term" value="P:cell wall organization"/>
    <property type="evidence" value="ECO:0007669"/>
    <property type="project" value="UniProtKB-KW"/>
</dbReference>
<dbReference type="FunFam" id="2.40.40.10:FF:000003">
    <property type="entry name" value="Endolytic peptidoglycan transglycosylase RlpA"/>
    <property type="match status" value="1"/>
</dbReference>
<reference evidence="8 9" key="1">
    <citation type="submission" date="2015-05" db="EMBL/GenBank/DDBJ databases">
        <title>Photobacterium galathea sp. nov.</title>
        <authorList>
            <person name="Machado H."/>
            <person name="Gram L."/>
        </authorList>
    </citation>
    <scope>NUCLEOTIDE SEQUENCE [LARGE SCALE GENOMIC DNA]</scope>
    <source>
        <strain evidence="8 9">DSM 25995</strain>
    </source>
</reference>
<dbReference type="GO" id="GO:0042834">
    <property type="term" value="F:peptidoglycan binding"/>
    <property type="evidence" value="ECO:0007669"/>
    <property type="project" value="InterPro"/>
</dbReference>
<comment type="function">
    <text evidence="4">Lytic transglycosylase with a strong preference for naked glycan strands that lack stem peptides.</text>
</comment>
<dbReference type="GO" id="GO:0008932">
    <property type="term" value="F:lytic endotransglycosylase activity"/>
    <property type="evidence" value="ECO:0007669"/>
    <property type="project" value="UniProtKB-UniRule"/>
</dbReference>
<dbReference type="EMBL" id="LDOV01000036">
    <property type="protein sequence ID" value="KLU99231.1"/>
    <property type="molecule type" value="Genomic_DNA"/>
</dbReference>
<dbReference type="CDD" id="cd22268">
    <property type="entry name" value="DPBB_RlpA-like"/>
    <property type="match status" value="1"/>
</dbReference>
<dbReference type="GO" id="GO:0000270">
    <property type="term" value="P:peptidoglycan metabolic process"/>
    <property type="evidence" value="ECO:0007669"/>
    <property type="project" value="UniProtKB-UniRule"/>
</dbReference>
<dbReference type="GO" id="GO:0009279">
    <property type="term" value="C:cell outer membrane"/>
    <property type="evidence" value="ECO:0007669"/>
    <property type="project" value="TreeGrafter"/>
</dbReference>
<dbReference type="RefSeq" id="WP_047875938.1">
    <property type="nucleotide sequence ID" value="NZ_BMYC01000024.1"/>
</dbReference>
<evidence type="ECO:0000256" key="1">
    <source>
        <dbReference type="ARBA" id="ARBA00022729"/>
    </source>
</evidence>
<evidence type="ECO:0000313" key="9">
    <source>
        <dbReference type="Proteomes" id="UP000036426"/>
    </source>
</evidence>
<dbReference type="NCBIfam" id="TIGR00413">
    <property type="entry name" value="rlpA"/>
    <property type="match status" value="1"/>
</dbReference>
<evidence type="ECO:0000256" key="2">
    <source>
        <dbReference type="ARBA" id="ARBA00023239"/>
    </source>
</evidence>
<dbReference type="InterPro" id="IPR009009">
    <property type="entry name" value="RlpA-like_DPBB"/>
</dbReference>
<feature type="chain" id="PRO_5009983965" description="Endolytic peptidoglycan transglycosylase RlpA" evidence="6">
    <location>
        <begin position="19"/>
        <end position="269"/>
    </location>
</feature>
<proteinExistence type="inferred from homology"/>
<dbReference type="InterPro" id="IPR012997">
    <property type="entry name" value="RplA"/>
</dbReference>
<evidence type="ECO:0000256" key="3">
    <source>
        <dbReference type="ARBA" id="ARBA00023316"/>
    </source>
</evidence>
<dbReference type="SUPFAM" id="SSF110997">
    <property type="entry name" value="Sporulation related repeat"/>
    <property type="match status" value="1"/>
</dbReference>
<dbReference type="SUPFAM" id="SSF50685">
    <property type="entry name" value="Barwin-like endoglucanases"/>
    <property type="match status" value="1"/>
</dbReference>
<dbReference type="InterPro" id="IPR036908">
    <property type="entry name" value="RlpA-like_sf"/>
</dbReference>
<evidence type="ECO:0000256" key="4">
    <source>
        <dbReference type="HAMAP-Rule" id="MF_02071"/>
    </source>
</evidence>
<comment type="subcellular location">
    <subcellularLocation>
        <location evidence="4">Cell membrane</location>
        <topology evidence="4">Lipid-anchor</topology>
    </subcellularLocation>
</comment>
<dbReference type="InterPro" id="IPR036680">
    <property type="entry name" value="SPOR-like_sf"/>
</dbReference>
<feature type="signal peptide" evidence="6">
    <location>
        <begin position="1"/>
        <end position="18"/>
    </location>
</feature>
<keyword evidence="2 4" id="KW-0456">Lyase</keyword>
<dbReference type="HAMAP" id="MF_02071">
    <property type="entry name" value="RlpA"/>
    <property type="match status" value="1"/>
</dbReference>
<keyword evidence="4" id="KW-1003">Cell membrane</keyword>
<name>A0A0J1JCC0_9GAMM</name>
<keyword evidence="1 6" id="KW-0732">Signal</keyword>
<evidence type="ECO:0000256" key="5">
    <source>
        <dbReference type="RuleBase" id="RU003495"/>
    </source>
</evidence>
<dbReference type="PROSITE" id="PS51724">
    <property type="entry name" value="SPOR"/>
    <property type="match status" value="1"/>
</dbReference>
<comment type="caution">
    <text evidence="8">The sequence shown here is derived from an EMBL/GenBank/DDBJ whole genome shotgun (WGS) entry which is preliminary data.</text>
</comment>
<dbReference type="Gene3D" id="3.30.70.1070">
    <property type="entry name" value="Sporulation related repeat"/>
    <property type="match status" value="1"/>
</dbReference>